<evidence type="ECO:0000256" key="3">
    <source>
        <dbReference type="ARBA" id="ARBA00022448"/>
    </source>
</evidence>
<dbReference type="GO" id="GO:0005524">
    <property type="term" value="F:ATP binding"/>
    <property type="evidence" value="ECO:0007669"/>
    <property type="project" value="UniProtKB-KW"/>
</dbReference>
<evidence type="ECO:0000256" key="5">
    <source>
        <dbReference type="ARBA" id="ARBA00022741"/>
    </source>
</evidence>
<evidence type="ECO:0000256" key="6">
    <source>
        <dbReference type="ARBA" id="ARBA00022840"/>
    </source>
</evidence>
<dbReference type="PROSITE" id="PS50893">
    <property type="entry name" value="ABC_TRANSPORTER_2"/>
    <property type="match status" value="2"/>
</dbReference>
<evidence type="ECO:0000313" key="10">
    <source>
        <dbReference type="EMBL" id="MBB6357684.1"/>
    </source>
</evidence>
<dbReference type="SMART" id="SM00382">
    <property type="entry name" value="AAA"/>
    <property type="match status" value="2"/>
</dbReference>
<keyword evidence="4" id="KW-1003">Cell membrane</keyword>
<dbReference type="InterPro" id="IPR017871">
    <property type="entry name" value="ABC_transporter-like_CS"/>
</dbReference>
<gene>
    <name evidence="10" type="ORF">GGR00_005508</name>
</gene>
<dbReference type="PROSITE" id="PS00211">
    <property type="entry name" value="ABC_TRANSPORTER_1"/>
    <property type="match status" value="1"/>
</dbReference>
<dbReference type="RefSeq" id="WP_246441697.1">
    <property type="nucleotide sequence ID" value="NZ_BAABEG010000004.1"/>
</dbReference>
<feature type="domain" description="ABC transporter" evidence="9">
    <location>
        <begin position="16"/>
        <end position="262"/>
    </location>
</feature>
<keyword evidence="3" id="KW-0813">Transport</keyword>
<dbReference type="PANTHER" id="PTHR43297">
    <property type="entry name" value="OLIGOPEPTIDE TRANSPORT ATP-BINDING PROTEIN APPD"/>
    <property type="match status" value="1"/>
</dbReference>
<keyword evidence="7" id="KW-0472">Membrane</keyword>
<comment type="subcellular location">
    <subcellularLocation>
        <location evidence="1">Cell inner membrane</location>
        <topology evidence="1">Peripheral membrane protein</topology>
    </subcellularLocation>
</comment>
<protein>
    <submittedName>
        <fullName evidence="10">ABC-type glutathione transport system ATPase component</fullName>
    </submittedName>
</protein>
<dbReference type="GO" id="GO:0005886">
    <property type="term" value="C:plasma membrane"/>
    <property type="evidence" value="ECO:0007669"/>
    <property type="project" value="UniProtKB-SubCell"/>
</dbReference>
<evidence type="ECO:0000256" key="4">
    <source>
        <dbReference type="ARBA" id="ARBA00022475"/>
    </source>
</evidence>
<evidence type="ECO:0000259" key="9">
    <source>
        <dbReference type="PROSITE" id="PS50893"/>
    </source>
</evidence>
<evidence type="ECO:0000256" key="8">
    <source>
        <dbReference type="SAM" id="MobiDB-lite"/>
    </source>
</evidence>
<evidence type="ECO:0000256" key="2">
    <source>
        <dbReference type="ARBA" id="ARBA00005417"/>
    </source>
</evidence>
<comment type="similarity">
    <text evidence="2">Belongs to the ABC transporter superfamily.</text>
</comment>
<dbReference type="Pfam" id="PF00005">
    <property type="entry name" value="ABC_tran"/>
    <property type="match status" value="2"/>
</dbReference>
<keyword evidence="11" id="KW-1185">Reference proteome</keyword>
<dbReference type="InterPro" id="IPR050388">
    <property type="entry name" value="ABC_Ni/Peptide_Import"/>
</dbReference>
<evidence type="ECO:0000313" key="11">
    <source>
        <dbReference type="Proteomes" id="UP000536262"/>
    </source>
</evidence>
<feature type="domain" description="ABC transporter" evidence="9">
    <location>
        <begin position="289"/>
        <end position="534"/>
    </location>
</feature>
<dbReference type="GO" id="GO:0016887">
    <property type="term" value="F:ATP hydrolysis activity"/>
    <property type="evidence" value="ECO:0007669"/>
    <property type="project" value="InterPro"/>
</dbReference>
<dbReference type="InterPro" id="IPR003439">
    <property type="entry name" value="ABC_transporter-like_ATP-bd"/>
</dbReference>
<dbReference type="CDD" id="cd03257">
    <property type="entry name" value="ABC_NikE_OppD_transporters"/>
    <property type="match status" value="2"/>
</dbReference>
<dbReference type="PANTHER" id="PTHR43297:SF2">
    <property type="entry name" value="DIPEPTIDE TRANSPORT ATP-BINDING PROTEIN DPPD"/>
    <property type="match status" value="1"/>
</dbReference>
<dbReference type="EMBL" id="JACHOU010000029">
    <property type="protein sequence ID" value="MBB6357684.1"/>
    <property type="molecule type" value="Genomic_DNA"/>
</dbReference>
<dbReference type="InterPro" id="IPR003593">
    <property type="entry name" value="AAA+_ATPase"/>
</dbReference>
<organism evidence="10 11">
    <name type="scientific">Aminobacter aganoensis</name>
    <dbReference type="NCBI Taxonomy" id="83264"/>
    <lineage>
        <taxon>Bacteria</taxon>
        <taxon>Pseudomonadati</taxon>
        <taxon>Pseudomonadota</taxon>
        <taxon>Alphaproteobacteria</taxon>
        <taxon>Hyphomicrobiales</taxon>
        <taxon>Phyllobacteriaceae</taxon>
        <taxon>Aminobacter</taxon>
    </lineage>
</organism>
<sequence length="559" mass="60891">MSKTMSANQETPLLVVQNLSVQFDGADRPALDNVSFGLRRNEVLGIVGETGSGKSVLARALMNLLSENGRITAGDVLLDNQSILGMDDAELRRLRGGRLALIGTNAKALLDPVETVGSQIVRVLRAHRGGSKRTAWREAVDMLGKVGIVNPERRARAYPHELSGGMAQRVVIAMAMITSPQVVLADDATLGLDATIQVQVLDLLVNRCRELGLGAIVITHDLGIVAHFCDKVAIMREGRIVEIGPVGKFLSGPTQVYSSELLDAAKVRPTPIVSKTPEQTTGVKSATLLDVANLVKHFPIPGTNEVVRAVDDVSFSLARGETLALVGESGSGKTTIGQCLVRLLTTTSGRVTFDGDDLIGMSEREFRQHRRRIQMVFQEPYVALNPRWPVASLIGEPLALLSATESVDKAKRVRELLDAVQLPARLVDAYPHELTAGEQKRVGIARALATRPDFVVFDEPTTALDIRVRAQIIDLVRELQTEMGLSALFITHDLNSVRSLAHFVSVMRHGKILEYGPTETIFASPQEEYTKTLLKAELPIEQSQAQRERGEKRLTGAMR</sequence>
<feature type="region of interest" description="Disordered" evidence="8">
    <location>
        <begin position="540"/>
        <end position="559"/>
    </location>
</feature>
<reference evidence="10 11" key="1">
    <citation type="submission" date="2020-08" db="EMBL/GenBank/DDBJ databases">
        <title>Genomic Encyclopedia of Type Strains, Phase IV (KMG-IV): sequencing the most valuable type-strain genomes for metagenomic binning, comparative biology and taxonomic classification.</title>
        <authorList>
            <person name="Goeker M."/>
        </authorList>
    </citation>
    <scope>NUCLEOTIDE SEQUENCE [LARGE SCALE GENOMIC DNA]</scope>
    <source>
        <strain evidence="10 11">DSM 7051</strain>
    </source>
</reference>
<keyword evidence="5" id="KW-0547">Nucleotide-binding</keyword>
<proteinExistence type="inferred from homology"/>
<accession>A0A7X0FDC4</accession>
<dbReference type="SUPFAM" id="SSF52540">
    <property type="entry name" value="P-loop containing nucleoside triphosphate hydrolases"/>
    <property type="match status" value="2"/>
</dbReference>
<dbReference type="InterPro" id="IPR027417">
    <property type="entry name" value="P-loop_NTPase"/>
</dbReference>
<dbReference type="Gene3D" id="3.40.50.300">
    <property type="entry name" value="P-loop containing nucleotide triphosphate hydrolases"/>
    <property type="match status" value="2"/>
</dbReference>
<dbReference type="Proteomes" id="UP000536262">
    <property type="component" value="Unassembled WGS sequence"/>
</dbReference>
<dbReference type="AlphaFoldDB" id="A0A7X0FDC4"/>
<keyword evidence="6" id="KW-0067">ATP-binding</keyword>
<feature type="compositionally biased region" description="Basic and acidic residues" evidence="8">
    <location>
        <begin position="546"/>
        <end position="559"/>
    </location>
</feature>
<evidence type="ECO:0000256" key="1">
    <source>
        <dbReference type="ARBA" id="ARBA00004417"/>
    </source>
</evidence>
<name>A0A7X0FDC4_9HYPH</name>
<evidence type="ECO:0000256" key="7">
    <source>
        <dbReference type="ARBA" id="ARBA00023136"/>
    </source>
</evidence>
<comment type="caution">
    <text evidence="10">The sequence shown here is derived from an EMBL/GenBank/DDBJ whole genome shotgun (WGS) entry which is preliminary data.</text>
</comment>